<feature type="binding site" evidence="18">
    <location>
        <position position="248"/>
    </location>
    <ligand>
        <name>Zn(2+)</name>
        <dbReference type="ChEBI" id="CHEBI:29105"/>
    </ligand>
</feature>
<comment type="cofactor">
    <cofactor evidence="2 18">
        <name>NAD(+)</name>
        <dbReference type="ChEBI" id="CHEBI:57540"/>
    </cofactor>
</comment>
<dbReference type="InterPro" id="IPR030963">
    <property type="entry name" value="DHQ_synth_fam"/>
</dbReference>
<evidence type="ECO:0000256" key="6">
    <source>
        <dbReference type="ARBA" id="ARBA00005412"/>
    </source>
</evidence>
<evidence type="ECO:0000256" key="10">
    <source>
        <dbReference type="ARBA" id="ARBA00022605"/>
    </source>
</evidence>
<comment type="similarity">
    <text evidence="6 18">Belongs to the sugar phosphate cyclases superfamily. Dehydroquinate synthase family.</text>
</comment>
<feature type="binding site" evidence="18">
    <location>
        <position position="181"/>
    </location>
    <ligand>
        <name>Zn(2+)</name>
        <dbReference type="ChEBI" id="CHEBI:29105"/>
    </ligand>
</feature>
<keyword evidence="22" id="KW-1185">Reference proteome</keyword>
<evidence type="ECO:0000256" key="2">
    <source>
        <dbReference type="ARBA" id="ARBA00001911"/>
    </source>
</evidence>
<comment type="pathway">
    <text evidence="5 18">Metabolic intermediate biosynthesis; chorismate biosynthesis; chorismate from D-erythrose 4-phosphate and phosphoenolpyruvate: step 2/7.</text>
</comment>
<evidence type="ECO:0000313" key="22">
    <source>
        <dbReference type="Proteomes" id="UP001465331"/>
    </source>
</evidence>
<dbReference type="HAMAP" id="MF_00110">
    <property type="entry name" value="DHQ_synthase"/>
    <property type="match status" value="1"/>
</dbReference>
<dbReference type="SUPFAM" id="SSF56796">
    <property type="entry name" value="Dehydroquinate synthase-like"/>
    <property type="match status" value="1"/>
</dbReference>
<dbReference type="CDD" id="cd08195">
    <property type="entry name" value="DHQS"/>
    <property type="match status" value="1"/>
</dbReference>
<dbReference type="Gene3D" id="3.40.50.1970">
    <property type="match status" value="1"/>
</dbReference>
<dbReference type="InterPro" id="IPR016037">
    <property type="entry name" value="DHQ_synth_AroB"/>
</dbReference>
<comment type="cofactor">
    <cofactor evidence="18">
        <name>Co(2+)</name>
        <dbReference type="ChEBI" id="CHEBI:48828"/>
    </cofactor>
    <cofactor evidence="18">
        <name>Zn(2+)</name>
        <dbReference type="ChEBI" id="CHEBI:29105"/>
    </cofactor>
    <text evidence="18">Binds 1 divalent metal cation per subunit. Can use either Co(2+) or Zn(2+).</text>
</comment>
<gene>
    <name evidence="18 21" type="primary">aroB</name>
    <name evidence="21" type="ORF">ABSH63_12635</name>
</gene>
<feature type="binding site" evidence="18">
    <location>
        <position position="148"/>
    </location>
    <ligand>
        <name>NAD(+)</name>
        <dbReference type="ChEBI" id="CHEBI:57540"/>
    </ligand>
</feature>
<dbReference type="InterPro" id="IPR050071">
    <property type="entry name" value="Dehydroquinate_synthase"/>
</dbReference>
<comment type="caution">
    <text evidence="18">Lacks conserved residue(s) required for the propagation of feature annotation.</text>
</comment>
<evidence type="ECO:0000256" key="8">
    <source>
        <dbReference type="ARBA" id="ARBA00017684"/>
    </source>
</evidence>
<accession>A0ABV2AC85</accession>
<dbReference type="Pfam" id="PF24621">
    <property type="entry name" value="DHQS_C"/>
    <property type="match status" value="1"/>
</dbReference>
<evidence type="ECO:0000256" key="17">
    <source>
        <dbReference type="ARBA" id="ARBA00023285"/>
    </source>
</evidence>
<dbReference type="EC" id="4.2.3.4" evidence="7 18"/>
<keyword evidence="11 18" id="KW-0479">Metal-binding</keyword>
<protein>
    <recommendedName>
        <fullName evidence="8 18">3-dehydroquinate synthase</fullName>
        <shortName evidence="18">DHQS</shortName>
        <ecNumber evidence="7 18">4.2.3.4</ecNumber>
    </recommendedName>
</protein>
<evidence type="ECO:0000256" key="11">
    <source>
        <dbReference type="ARBA" id="ARBA00022723"/>
    </source>
</evidence>
<keyword evidence="12 18" id="KW-0547">Nucleotide-binding</keyword>
<evidence type="ECO:0000256" key="13">
    <source>
        <dbReference type="ARBA" id="ARBA00022833"/>
    </source>
</evidence>
<evidence type="ECO:0000256" key="12">
    <source>
        <dbReference type="ARBA" id="ARBA00022741"/>
    </source>
</evidence>
<dbReference type="InterPro" id="IPR030960">
    <property type="entry name" value="DHQS/DOIS_N"/>
</dbReference>
<comment type="caution">
    <text evidence="21">The sequence shown here is derived from an EMBL/GenBank/DDBJ whole genome shotgun (WGS) entry which is preliminary data.</text>
</comment>
<proteinExistence type="inferred from homology"/>
<feature type="binding site" evidence="18">
    <location>
        <begin position="166"/>
        <end position="169"/>
    </location>
    <ligand>
        <name>NAD(+)</name>
        <dbReference type="ChEBI" id="CHEBI:57540"/>
    </ligand>
</feature>
<feature type="binding site" evidence="18">
    <location>
        <position position="139"/>
    </location>
    <ligand>
        <name>NAD(+)</name>
        <dbReference type="ChEBI" id="CHEBI:57540"/>
    </ligand>
</feature>
<feature type="binding site" evidence="18">
    <location>
        <begin position="126"/>
        <end position="127"/>
    </location>
    <ligand>
        <name>NAD(+)</name>
        <dbReference type="ChEBI" id="CHEBI:57540"/>
    </ligand>
</feature>
<evidence type="ECO:0000256" key="4">
    <source>
        <dbReference type="ARBA" id="ARBA00004496"/>
    </source>
</evidence>
<evidence type="ECO:0000256" key="16">
    <source>
        <dbReference type="ARBA" id="ARBA00023239"/>
    </source>
</evidence>
<feature type="domain" description="3-dehydroquinate synthase N-terminal" evidence="19">
    <location>
        <begin position="65"/>
        <end position="176"/>
    </location>
</feature>
<evidence type="ECO:0000256" key="7">
    <source>
        <dbReference type="ARBA" id="ARBA00013031"/>
    </source>
</evidence>
<keyword evidence="15 18" id="KW-0057">Aromatic amino acid biosynthesis</keyword>
<dbReference type="NCBIfam" id="TIGR01357">
    <property type="entry name" value="aroB"/>
    <property type="match status" value="1"/>
</dbReference>
<comment type="subcellular location">
    <subcellularLocation>
        <location evidence="4 18">Cytoplasm</location>
    </subcellularLocation>
</comment>
<keyword evidence="17 18" id="KW-0170">Cobalt</keyword>
<dbReference type="PIRSF" id="PIRSF001455">
    <property type="entry name" value="DHQ_synth"/>
    <property type="match status" value="1"/>
</dbReference>
<name>A0ABV2AC85_9GAMM</name>
<comment type="function">
    <text evidence="3 18">Catalyzes the conversion of 3-deoxy-D-arabino-heptulosonate 7-phosphate (DAHP) to dehydroquinate (DHQ).</text>
</comment>
<evidence type="ECO:0000256" key="14">
    <source>
        <dbReference type="ARBA" id="ARBA00023027"/>
    </source>
</evidence>
<evidence type="ECO:0000259" key="20">
    <source>
        <dbReference type="Pfam" id="PF24621"/>
    </source>
</evidence>
<evidence type="ECO:0000259" key="19">
    <source>
        <dbReference type="Pfam" id="PF01761"/>
    </source>
</evidence>
<dbReference type="Gene3D" id="1.20.1090.10">
    <property type="entry name" value="Dehydroquinate synthase-like - alpha domain"/>
    <property type="match status" value="1"/>
</dbReference>
<organism evidence="21 22">
    <name type="scientific">Sinimarinibacterium thermocellulolyticum</name>
    <dbReference type="NCBI Taxonomy" id="3170016"/>
    <lineage>
        <taxon>Bacteria</taxon>
        <taxon>Pseudomonadati</taxon>
        <taxon>Pseudomonadota</taxon>
        <taxon>Gammaproteobacteria</taxon>
        <taxon>Nevskiales</taxon>
        <taxon>Nevskiaceae</taxon>
        <taxon>Sinimarinibacterium</taxon>
    </lineage>
</organism>
<keyword evidence="16 18" id="KW-0456">Lyase</keyword>
<evidence type="ECO:0000256" key="3">
    <source>
        <dbReference type="ARBA" id="ARBA00003485"/>
    </source>
</evidence>
<keyword evidence="13 18" id="KW-0862">Zinc</keyword>
<sequence length="373" mass="40033">MPSLQVDLGQRSYPIHIGAGLLSAPALWQPLRARALRLVTDEHVARHHLDVVRAQLDLDASSIRVLPPGETQKSWEQAGKLLDWLLQTRLARDGCLIALGGGVIGDLVGFCAAIYQRGVDFVQVPTTLLSQVDSSVGGKTGINHPLGKNMIGAFHQPILVLADTDTLKTLPRRELIAGLAEVIKYGMLGDTGFLDWIEAHLNELLALDPAATAEAIRRSCAMKAAIVGRDERESLTGGSERALLNLGHTFAHAIETHAGYGDWLHGEAVGAGLCMAADLSARLGWIGAADARRCIALIERSGLPTRPPADMTPQDFMRNMALDKKVAAGRLRLVLLRALGRAVVTADFDPARLAETLEHFCSAAHHSCPTSHG</sequence>
<dbReference type="Pfam" id="PF01761">
    <property type="entry name" value="DHQ_synthase"/>
    <property type="match status" value="1"/>
</dbReference>
<evidence type="ECO:0000256" key="9">
    <source>
        <dbReference type="ARBA" id="ARBA00022490"/>
    </source>
</evidence>
<feature type="domain" description="3-dehydroquinate synthase C-terminal" evidence="20">
    <location>
        <begin position="178"/>
        <end position="326"/>
    </location>
</feature>
<feature type="binding site" evidence="18">
    <location>
        <begin position="102"/>
        <end position="106"/>
    </location>
    <ligand>
        <name>NAD(+)</name>
        <dbReference type="ChEBI" id="CHEBI:57540"/>
    </ligand>
</feature>
<evidence type="ECO:0000256" key="5">
    <source>
        <dbReference type="ARBA" id="ARBA00004661"/>
    </source>
</evidence>
<reference evidence="21 22" key="1">
    <citation type="submission" date="2024-06" db="EMBL/GenBank/DDBJ databases">
        <authorList>
            <person name="Li Z."/>
            <person name="Jiang Y."/>
        </authorList>
    </citation>
    <scope>NUCLEOTIDE SEQUENCE [LARGE SCALE GENOMIC DNA]</scope>
    <source>
        <strain evidence="21 22">HSW-8</strain>
    </source>
</reference>
<keyword evidence="14 18" id="KW-0520">NAD</keyword>
<keyword evidence="9 18" id="KW-0963">Cytoplasm</keyword>
<dbReference type="PANTHER" id="PTHR43622:SF7">
    <property type="entry name" value="3-DEHYDROQUINATE SYNTHASE, CHLOROPLASTIC"/>
    <property type="match status" value="1"/>
</dbReference>
<evidence type="ECO:0000256" key="18">
    <source>
        <dbReference type="HAMAP-Rule" id="MF_00110"/>
    </source>
</evidence>
<dbReference type="GO" id="GO:0003856">
    <property type="term" value="F:3-dehydroquinate synthase activity"/>
    <property type="evidence" value="ECO:0007669"/>
    <property type="project" value="UniProtKB-EC"/>
</dbReference>
<dbReference type="RefSeq" id="WP_352890226.1">
    <property type="nucleotide sequence ID" value="NZ_JBEPIJ010000015.1"/>
</dbReference>
<dbReference type="InterPro" id="IPR056179">
    <property type="entry name" value="DHQS_C"/>
</dbReference>
<feature type="binding site" evidence="18">
    <location>
        <position position="265"/>
    </location>
    <ligand>
        <name>Zn(2+)</name>
        <dbReference type="ChEBI" id="CHEBI:29105"/>
    </ligand>
</feature>
<evidence type="ECO:0000256" key="1">
    <source>
        <dbReference type="ARBA" id="ARBA00001393"/>
    </source>
</evidence>
<comment type="catalytic activity">
    <reaction evidence="1 18">
        <text>7-phospho-2-dehydro-3-deoxy-D-arabino-heptonate = 3-dehydroquinate + phosphate</text>
        <dbReference type="Rhea" id="RHEA:21968"/>
        <dbReference type="ChEBI" id="CHEBI:32364"/>
        <dbReference type="ChEBI" id="CHEBI:43474"/>
        <dbReference type="ChEBI" id="CHEBI:58394"/>
        <dbReference type="EC" id="4.2.3.4"/>
    </reaction>
</comment>
<dbReference type="PANTHER" id="PTHR43622">
    <property type="entry name" value="3-DEHYDROQUINATE SYNTHASE"/>
    <property type="match status" value="1"/>
</dbReference>
<evidence type="ECO:0000313" key="21">
    <source>
        <dbReference type="EMBL" id="MES0874843.1"/>
    </source>
</evidence>
<dbReference type="Proteomes" id="UP001465331">
    <property type="component" value="Unassembled WGS sequence"/>
</dbReference>
<keyword evidence="10 18" id="KW-0028">Amino-acid biosynthesis</keyword>
<dbReference type="EMBL" id="JBEPIJ010000015">
    <property type="protein sequence ID" value="MES0874843.1"/>
    <property type="molecule type" value="Genomic_DNA"/>
</dbReference>
<evidence type="ECO:0000256" key="15">
    <source>
        <dbReference type="ARBA" id="ARBA00023141"/>
    </source>
</evidence>